<dbReference type="OrthoDB" id="202415at2759"/>
<dbReference type="SMART" id="SM00672">
    <property type="entry name" value="CAP10"/>
    <property type="match status" value="1"/>
</dbReference>
<dbReference type="PANTHER" id="PTHR12203">
    <property type="entry name" value="KDEL LYS-ASP-GLU-LEU CONTAINING - RELATED"/>
    <property type="match status" value="1"/>
</dbReference>
<protein>
    <submittedName>
        <fullName evidence="3">Glycosyl transferase family 90-domain-containing protein</fullName>
    </submittedName>
</protein>
<name>A0A6A5QFX2_AMPQU</name>
<reference evidence="3" key="1">
    <citation type="journal article" date="2020" name="Stud. Mycol.">
        <title>101 Dothideomycetes genomes: a test case for predicting lifestyles and emergence of pathogens.</title>
        <authorList>
            <person name="Haridas S."/>
            <person name="Albert R."/>
            <person name="Binder M."/>
            <person name="Bloem J."/>
            <person name="Labutti K."/>
            <person name="Salamov A."/>
            <person name="Andreopoulos B."/>
            <person name="Baker S."/>
            <person name="Barry K."/>
            <person name="Bills G."/>
            <person name="Bluhm B."/>
            <person name="Cannon C."/>
            <person name="Castanera R."/>
            <person name="Culley D."/>
            <person name="Daum C."/>
            <person name="Ezra D."/>
            <person name="Gonzalez J."/>
            <person name="Henrissat B."/>
            <person name="Kuo A."/>
            <person name="Liang C."/>
            <person name="Lipzen A."/>
            <person name="Lutzoni F."/>
            <person name="Magnuson J."/>
            <person name="Mondo S."/>
            <person name="Nolan M."/>
            <person name="Ohm R."/>
            <person name="Pangilinan J."/>
            <person name="Park H.-J."/>
            <person name="Ramirez L."/>
            <person name="Alfaro M."/>
            <person name="Sun H."/>
            <person name="Tritt A."/>
            <person name="Yoshinaga Y."/>
            <person name="Zwiers L.-H."/>
            <person name="Turgeon B."/>
            <person name="Goodwin S."/>
            <person name="Spatafora J."/>
            <person name="Crous P."/>
            <person name="Grigoriev I."/>
        </authorList>
    </citation>
    <scope>NUCLEOTIDE SEQUENCE</scope>
    <source>
        <strain evidence="3">HMLAC05119</strain>
    </source>
</reference>
<dbReference type="Pfam" id="PF05686">
    <property type="entry name" value="Glyco_transf_90"/>
    <property type="match status" value="1"/>
</dbReference>
<dbReference type="InterPro" id="IPR051091">
    <property type="entry name" value="O-Glucosyltr/Glycosyltrsf_90"/>
</dbReference>
<evidence type="ECO:0000313" key="3">
    <source>
        <dbReference type="EMBL" id="KAF1913728.1"/>
    </source>
</evidence>
<dbReference type="GO" id="GO:0016740">
    <property type="term" value="F:transferase activity"/>
    <property type="evidence" value="ECO:0007669"/>
    <property type="project" value="UniProtKB-KW"/>
</dbReference>
<gene>
    <name evidence="3" type="ORF">BDU57DRAFT_320007</name>
</gene>
<dbReference type="AlphaFoldDB" id="A0A6A5QFX2"/>
<feature type="transmembrane region" description="Helical" evidence="1">
    <location>
        <begin position="28"/>
        <end position="49"/>
    </location>
</feature>
<dbReference type="PANTHER" id="PTHR12203:SF107">
    <property type="entry name" value="GLYCOSYL TRANSFERASE CAP10 DOMAIN-CONTAINING PROTEIN"/>
    <property type="match status" value="1"/>
</dbReference>
<evidence type="ECO:0000313" key="4">
    <source>
        <dbReference type="Proteomes" id="UP000800096"/>
    </source>
</evidence>
<dbReference type="EMBL" id="ML979138">
    <property type="protein sequence ID" value="KAF1913728.1"/>
    <property type="molecule type" value="Genomic_DNA"/>
</dbReference>
<evidence type="ECO:0000256" key="1">
    <source>
        <dbReference type="SAM" id="Phobius"/>
    </source>
</evidence>
<keyword evidence="4" id="KW-1185">Reference proteome</keyword>
<keyword evidence="3" id="KW-0808">Transferase</keyword>
<keyword evidence="1" id="KW-1133">Transmembrane helix</keyword>
<keyword evidence="1" id="KW-0812">Transmembrane</keyword>
<evidence type="ECO:0000259" key="2">
    <source>
        <dbReference type="SMART" id="SM00672"/>
    </source>
</evidence>
<dbReference type="InterPro" id="IPR006598">
    <property type="entry name" value="CAP10"/>
</dbReference>
<accession>A0A6A5QFX2</accession>
<proteinExistence type="predicted"/>
<sequence>MLMKQMWIVEERKDKTVYRRRCPGVSDIITFFFVSTCALLFLLVCSILYGTRTESPRLPGLVREVLPAGRCLCEFAANFQCDTCLDCASNQAILTANATEDDPWTFDYKRDRNDFGLDEEQCQSAFPGQYEDIERAVKVRKRWGKVTEADLSSFDLTKGMVRGMIYNRELYIIETYLVDNVNRQKAIASLSALYRSVLSAPLTIEIPNIEFVFSVEDLPAQPTKPMWSLARRVQDHNLWLIPDFGFWSWDMPSLGTLDEVANEAVERESVEPWDQKQEKLVWRGKITFAPKLRRALLDSAKGKPWSDVGQLKWTDPNFKEQFLGPVDQCNYMFIAHAEGMSEDQELKPLRPQKQAPMIKTDDSSGRSYSGSLKYRQLCRSVIISHKLQWIQHYHYLFRNNGSNQNFVEVERDFSDLSAAMEDLLDHPEKAKRIADNSVQVFRERYLTQAAEACYWRHLIRRWRDVLGFEPMLYKESDSSKSQKTNYGAKRVKREQKRGVRYETFILYEPRIQYTWPKSAG</sequence>
<keyword evidence="1" id="KW-0472">Membrane</keyword>
<feature type="domain" description="Glycosyl transferase CAP10" evidence="2">
    <location>
        <begin position="205"/>
        <end position="469"/>
    </location>
</feature>
<organism evidence="3 4">
    <name type="scientific">Ampelomyces quisqualis</name>
    <name type="common">Powdery mildew agent</name>
    <dbReference type="NCBI Taxonomy" id="50730"/>
    <lineage>
        <taxon>Eukaryota</taxon>
        <taxon>Fungi</taxon>
        <taxon>Dikarya</taxon>
        <taxon>Ascomycota</taxon>
        <taxon>Pezizomycotina</taxon>
        <taxon>Dothideomycetes</taxon>
        <taxon>Pleosporomycetidae</taxon>
        <taxon>Pleosporales</taxon>
        <taxon>Pleosporineae</taxon>
        <taxon>Phaeosphaeriaceae</taxon>
        <taxon>Ampelomyces</taxon>
    </lineage>
</organism>
<dbReference type="Proteomes" id="UP000800096">
    <property type="component" value="Unassembled WGS sequence"/>
</dbReference>